<dbReference type="Proteomes" id="UP001589810">
    <property type="component" value="Unassembled WGS sequence"/>
</dbReference>
<dbReference type="Gene3D" id="3.40.50.1390">
    <property type="entry name" value="Resolvase, N-terminal catalytic domain"/>
    <property type="match status" value="1"/>
</dbReference>
<name>A0ABV6N2U7_9PSEU</name>
<organism evidence="1 2">
    <name type="scientific">Kutzneria chonburiensis</name>
    <dbReference type="NCBI Taxonomy" id="1483604"/>
    <lineage>
        <taxon>Bacteria</taxon>
        <taxon>Bacillati</taxon>
        <taxon>Actinomycetota</taxon>
        <taxon>Actinomycetes</taxon>
        <taxon>Pseudonocardiales</taxon>
        <taxon>Pseudonocardiaceae</taxon>
        <taxon>Kutzneria</taxon>
    </lineage>
</organism>
<gene>
    <name evidence="1" type="ORF">ACFFH7_35645</name>
</gene>
<protein>
    <recommendedName>
        <fullName evidence="3">Resolvase/invertase-type recombinase catalytic domain-containing protein</fullName>
    </recommendedName>
</protein>
<proteinExistence type="predicted"/>
<reference evidence="1 2" key="1">
    <citation type="submission" date="2024-09" db="EMBL/GenBank/DDBJ databases">
        <authorList>
            <person name="Sun Q."/>
            <person name="Mori K."/>
        </authorList>
    </citation>
    <scope>NUCLEOTIDE SEQUENCE [LARGE SCALE GENOMIC DNA]</scope>
    <source>
        <strain evidence="1 2">TBRC 1432</strain>
    </source>
</reference>
<comment type="caution">
    <text evidence="1">The sequence shown here is derived from an EMBL/GenBank/DDBJ whole genome shotgun (WGS) entry which is preliminary data.</text>
</comment>
<evidence type="ECO:0000313" key="1">
    <source>
        <dbReference type="EMBL" id="MFC0546890.1"/>
    </source>
</evidence>
<sequence length="210" mass="22463">MTTTTATTAQYSSARSSAYLPEGLRRYCDVNGLTNVVEYHDGDGFSRNRGPRWADMLCEVAAGNVAAVVLSDLPRLGEDCAALVTACLTHGTPVHIVSHGRVYQPEEFTGPARFEVAGTYTLSAEPSALRIRAMAGRAAGRRAATAKRVRAELERLEENLAGIGQAVRAHADGVLDAKPMPVDHVRHLEQMLELVNGEVAKLLDVVGGAQ</sequence>
<dbReference type="RefSeq" id="WP_273937128.1">
    <property type="nucleotide sequence ID" value="NZ_CP097263.1"/>
</dbReference>
<evidence type="ECO:0008006" key="3">
    <source>
        <dbReference type="Google" id="ProtNLM"/>
    </source>
</evidence>
<accession>A0ABV6N2U7</accession>
<dbReference type="EMBL" id="JBHLUD010000013">
    <property type="protein sequence ID" value="MFC0546890.1"/>
    <property type="molecule type" value="Genomic_DNA"/>
</dbReference>
<keyword evidence="2" id="KW-1185">Reference proteome</keyword>
<dbReference type="InterPro" id="IPR036162">
    <property type="entry name" value="Resolvase-like_N_sf"/>
</dbReference>
<evidence type="ECO:0000313" key="2">
    <source>
        <dbReference type="Proteomes" id="UP001589810"/>
    </source>
</evidence>